<evidence type="ECO:0000313" key="3">
    <source>
        <dbReference type="WBParaSite" id="jg11037"/>
    </source>
</evidence>
<evidence type="ECO:0000256" key="1">
    <source>
        <dbReference type="SAM" id="MobiDB-lite"/>
    </source>
</evidence>
<sequence>MSSSLCHSPISRSHSNFSSPDQKTGRGCKILHCVDADFSCWPTLTVCWLSESQDASLLRLLSFQKKYKEISGRDLKIDLELVDLDLFEIIETMYPNTFLVIQPDQLQNLGIMMDMKTVKQSVGLGDKEDNKEDEQHRKCVEVKEDHAVITGDDSVMKQENHVKDSEILEELVSCDNSVSIPLPFSPSCPQKDVNVLGEQDTTVEEDMNKIYREITEMMQKEIVDFQPENLIKTEPAVSDEPMQKEDDSKSGEAFIDFQRLRIVPKEPAIVEDDKGVIVGVKFYTLLNGQIQNYAIVSDHKNSVAQTSWALVKPSVIQNRWPSKMSNVQEVVHLLCRLNELFPNGCTPKQFGDFEMHVPKDGNVPKIPFLTNLIDEKMVNFCSNFYRLLISRGGRVTVKETLDRKESMTSAPITEESILALCNRYPLLFLLDCSASGNYMLDSALIRLNSDVPDWKIVLDCRACDVEVLNVTVRNVLSKKFSRSSIESL</sequence>
<reference evidence="3" key="1">
    <citation type="submission" date="2022-11" db="UniProtKB">
        <authorList>
            <consortium name="WormBaseParasite"/>
        </authorList>
    </citation>
    <scope>IDENTIFICATION</scope>
</reference>
<feature type="region of interest" description="Disordered" evidence="1">
    <location>
        <begin position="1"/>
        <end position="24"/>
    </location>
</feature>
<organism evidence="2 3">
    <name type="scientific">Ditylenchus dipsaci</name>
    <dbReference type="NCBI Taxonomy" id="166011"/>
    <lineage>
        <taxon>Eukaryota</taxon>
        <taxon>Metazoa</taxon>
        <taxon>Ecdysozoa</taxon>
        <taxon>Nematoda</taxon>
        <taxon>Chromadorea</taxon>
        <taxon>Rhabditida</taxon>
        <taxon>Tylenchina</taxon>
        <taxon>Tylenchomorpha</taxon>
        <taxon>Sphaerularioidea</taxon>
        <taxon>Anguinidae</taxon>
        <taxon>Anguininae</taxon>
        <taxon>Ditylenchus</taxon>
    </lineage>
</organism>
<dbReference type="AlphaFoldDB" id="A0A915CQ75"/>
<keyword evidence="2" id="KW-1185">Reference proteome</keyword>
<evidence type="ECO:0000313" key="2">
    <source>
        <dbReference type="Proteomes" id="UP000887574"/>
    </source>
</evidence>
<accession>A0A915CQ75</accession>
<protein>
    <submittedName>
        <fullName evidence="3">Uncharacterized protein</fullName>
    </submittedName>
</protein>
<proteinExistence type="predicted"/>
<feature type="compositionally biased region" description="Polar residues" evidence="1">
    <location>
        <begin position="1"/>
        <end position="22"/>
    </location>
</feature>
<name>A0A915CQ75_9BILA</name>
<dbReference type="Proteomes" id="UP000887574">
    <property type="component" value="Unplaced"/>
</dbReference>
<dbReference type="WBParaSite" id="jg11037">
    <property type="protein sequence ID" value="jg11037"/>
    <property type="gene ID" value="jg11037"/>
</dbReference>